<organism evidence="2 3">
    <name type="scientific">Cherax quadricarinatus</name>
    <name type="common">Australian red claw crayfish</name>
    <dbReference type="NCBI Taxonomy" id="27406"/>
    <lineage>
        <taxon>Eukaryota</taxon>
        <taxon>Metazoa</taxon>
        <taxon>Ecdysozoa</taxon>
        <taxon>Arthropoda</taxon>
        <taxon>Crustacea</taxon>
        <taxon>Multicrustacea</taxon>
        <taxon>Malacostraca</taxon>
        <taxon>Eumalacostraca</taxon>
        <taxon>Eucarida</taxon>
        <taxon>Decapoda</taxon>
        <taxon>Pleocyemata</taxon>
        <taxon>Astacidea</taxon>
        <taxon>Parastacoidea</taxon>
        <taxon>Parastacidae</taxon>
        <taxon>Cherax</taxon>
    </lineage>
</organism>
<sequence>MSIKCGADKRDEILRQTAKEYSEYLEVDATSERCTLDRELESMLTRLEEYGSLLERTRSESRHTLDVLVPQVYSNYQALQRTFQNIDHLEMLVKRVKEDLVKMETSVNQAEADLGTSHSFTTVIRPLFFKKDQYPVRTPTSSQLSFQPPQIFHAEDYFTRDVQKTDASSLMLPQ</sequence>
<comment type="caution">
    <text evidence="2">The sequence shown here is derived from an EMBL/GenBank/DDBJ whole genome shotgun (WGS) entry which is preliminary data.</text>
</comment>
<dbReference type="EMBL" id="JARKIK010000008">
    <property type="protein sequence ID" value="KAK8749926.1"/>
    <property type="molecule type" value="Genomic_DNA"/>
</dbReference>
<evidence type="ECO:0000313" key="2">
    <source>
        <dbReference type="EMBL" id="KAK8749926.1"/>
    </source>
</evidence>
<reference evidence="2 3" key="1">
    <citation type="journal article" date="2024" name="BMC Genomics">
        <title>Genome assembly of redclaw crayfish (Cherax quadricarinatus) provides insights into its immune adaptation and hypoxia tolerance.</title>
        <authorList>
            <person name="Liu Z."/>
            <person name="Zheng J."/>
            <person name="Li H."/>
            <person name="Fang K."/>
            <person name="Wang S."/>
            <person name="He J."/>
            <person name="Zhou D."/>
            <person name="Weng S."/>
            <person name="Chi M."/>
            <person name="Gu Z."/>
            <person name="He J."/>
            <person name="Li F."/>
            <person name="Wang M."/>
        </authorList>
    </citation>
    <scope>NUCLEOTIDE SEQUENCE [LARGE SCALE GENOMIC DNA]</scope>
    <source>
        <strain evidence="2">ZL_2023a</strain>
    </source>
</reference>
<dbReference type="PANTHER" id="PTHR16230:SF3">
    <property type="entry name" value="BIOGENESIS OF LYSOSOMAL ORGANELLES COMPLEX-1, SUBUNIT 4, CAPPUCCINO"/>
    <property type="match status" value="1"/>
</dbReference>
<proteinExistence type="predicted"/>
<dbReference type="GO" id="GO:0031083">
    <property type="term" value="C:BLOC-1 complex"/>
    <property type="evidence" value="ECO:0007669"/>
    <property type="project" value="TreeGrafter"/>
</dbReference>
<evidence type="ECO:0000313" key="3">
    <source>
        <dbReference type="Proteomes" id="UP001445076"/>
    </source>
</evidence>
<dbReference type="InterPro" id="IPR024857">
    <property type="entry name" value="Cappuccino"/>
</dbReference>
<gene>
    <name evidence="2" type="ORF">OTU49_015135</name>
</gene>
<feature type="coiled-coil region" evidence="1">
    <location>
        <begin position="79"/>
        <end position="113"/>
    </location>
</feature>
<name>A0AAW0YDR7_CHEQU</name>
<accession>A0AAW0YDR7</accession>
<dbReference type="PANTHER" id="PTHR16230">
    <property type="entry name" value="CAPPUCCINO"/>
    <property type="match status" value="1"/>
</dbReference>
<dbReference type="Proteomes" id="UP001445076">
    <property type="component" value="Unassembled WGS sequence"/>
</dbReference>
<keyword evidence="3" id="KW-1185">Reference proteome</keyword>
<evidence type="ECO:0008006" key="4">
    <source>
        <dbReference type="Google" id="ProtNLM"/>
    </source>
</evidence>
<keyword evidence="1" id="KW-0175">Coiled coil</keyword>
<dbReference type="AlphaFoldDB" id="A0AAW0YDR7"/>
<evidence type="ECO:0000256" key="1">
    <source>
        <dbReference type="SAM" id="Coils"/>
    </source>
</evidence>
<protein>
    <recommendedName>
        <fullName evidence="4">Biogenesis of lysosome-related organelles complex 1 subunit 4</fullName>
    </recommendedName>
</protein>